<accession>A0A931N1P2</accession>
<dbReference type="InterPro" id="IPR011335">
    <property type="entry name" value="Restrct_endonuc-II-like"/>
</dbReference>
<organism evidence="2 3">
    <name type="scientific">Nocardia bovistercoris</name>
    <dbReference type="NCBI Taxonomy" id="2785916"/>
    <lineage>
        <taxon>Bacteria</taxon>
        <taxon>Bacillati</taxon>
        <taxon>Actinomycetota</taxon>
        <taxon>Actinomycetes</taxon>
        <taxon>Mycobacteriales</taxon>
        <taxon>Nocardiaceae</taxon>
        <taxon>Nocardia</taxon>
    </lineage>
</organism>
<dbReference type="Proteomes" id="UP000655751">
    <property type="component" value="Unassembled WGS sequence"/>
</dbReference>
<gene>
    <name evidence="2" type="ORF">IT779_06385</name>
</gene>
<sequence length="205" mass="23112">MTVSWQAPQPTPIDWATFLEIEPDIRRDLEIVDGFVVPREQRGRDHQKVGTRLSLALERVAVAEMRGSGGGSCYETNTEVDVLLWEVPPTARKPDAVLHRCLPDTEQLTAEHCVIVVEVLSTWSERRDRVHKMSDYADAGIPHYWLVSFDKVGALTIERYALSDRRGPYTHVGTTHRDMGSVAVTVTDPFPLELLWSELEIAPPV</sequence>
<dbReference type="EMBL" id="JADMLG010000002">
    <property type="protein sequence ID" value="MBH0775912.1"/>
    <property type="molecule type" value="Genomic_DNA"/>
</dbReference>
<dbReference type="InterPro" id="IPR012296">
    <property type="entry name" value="Nuclease_put_TT1808"/>
</dbReference>
<dbReference type="AlphaFoldDB" id="A0A931N1P2"/>
<dbReference type="GO" id="GO:0004519">
    <property type="term" value="F:endonuclease activity"/>
    <property type="evidence" value="ECO:0007669"/>
    <property type="project" value="UniProtKB-KW"/>
</dbReference>
<name>A0A931N1P2_9NOCA</name>
<keyword evidence="2" id="KW-0540">Nuclease</keyword>
<reference evidence="2" key="1">
    <citation type="submission" date="2020-11" db="EMBL/GenBank/DDBJ databases">
        <title>Nocardia NEAU-351.nov., a novel actinomycete isolated from the cow dung.</title>
        <authorList>
            <person name="Zhang X."/>
        </authorList>
    </citation>
    <scope>NUCLEOTIDE SEQUENCE</scope>
    <source>
        <strain evidence="2">NEAU-351</strain>
    </source>
</reference>
<comment type="caution">
    <text evidence="2">The sequence shown here is derived from an EMBL/GenBank/DDBJ whole genome shotgun (WGS) entry which is preliminary data.</text>
</comment>
<feature type="domain" description="Putative restriction endonuclease" evidence="1">
    <location>
        <begin position="15"/>
        <end position="163"/>
    </location>
</feature>
<dbReference type="SUPFAM" id="SSF52980">
    <property type="entry name" value="Restriction endonuclease-like"/>
    <property type="match status" value="1"/>
</dbReference>
<dbReference type="Gene3D" id="3.90.1570.10">
    <property type="entry name" value="tt1808, chain A"/>
    <property type="match status" value="1"/>
</dbReference>
<dbReference type="CDD" id="cd06260">
    <property type="entry name" value="DUF820-like"/>
    <property type="match status" value="1"/>
</dbReference>
<evidence type="ECO:0000313" key="3">
    <source>
        <dbReference type="Proteomes" id="UP000655751"/>
    </source>
</evidence>
<protein>
    <submittedName>
        <fullName evidence="2">Uma2 family endonuclease</fullName>
    </submittedName>
</protein>
<dbReference type="RefSeq" id="WP_196148216.1">
    <property type="nucleotide sequence ID" value="NZ_JADMLG010000002.1"/>
</dbReference>
<evidence type="ECO:0000313" key="2">
    <source>
        <dbReference type="EMBL" id="MBH0775912.1"/>
    </source>
</evidence>
<dbReference type="Pfam" id="PF05685">
    <property type="entry name" value="Uma2"/>
    <property type="match status" value="1"/>
</dbReference>
<dbReference type="InterPro" id="IPR008538">
    <property type="entry name" value="Uma2"/>
</dbReference>
<keyword evidence="2" id="KW-0255">Endonuclease</keyword>
<evidence type="ECO:0000259" key="1">
    <source>
        <dbReference type="Pfam" id="PF05685"/>
    </source>
</evidence>
<keyword evidence="3" id="KW-1185">Reference proteome</keyword>
<proteinExistence type="predicted"/>
<keyword evidence="2" id="KW-0378">Hydrolase</keyword>